<dbReference type="Proteomes" id="UP000709295">
    <property type="component" value="Unassembled WGS sequence"/>
</dbReference>
<protein>
    <submittedName>
        <fullName evidence="1">Uncharacterized protein</fullName>
    </submittedName>
</protein>
<organism evidence="1 2">
    <name type="scientific">Phytophthora aleatoria</name>
    <dbReference type="NCBI Taxonomy" id="2496075"/>
    <lineage>
        <taxon>Eukaryota</taxon>
        <taxon>Sar</taxon>
        <taxon>Stramenopiles</taxon>
        <taxon>Oomycota</taxon>
        <taxon>Peronosporomycetes</taxon>
        <taxon>Peronosporales</taxon>
        <taxon>Peronosporaceae</taxon>
        <taxon>Phytophthora</taxon>
    </lineage>
</organism>
<reference evidence="1" key="1">
    <citation type="submission" date="2021-01" db="EMBL/GenBank/DDBJ databases">
        <title>Phytophthora aleatoria, a newly-described species from Pinus radiata is distinct from Phytophthora cactorum isolates based on comparative genomics.</title>
        <authorList>
            <person name="Mcdougal R."/>
            <person name="Panda P."/>
            <person name="Williams N."/>
            <person name="Studholme D.J."/>
        </authorList>
    </citation>
    <scope>NUCLEOTIDE SEQUENCE</scope>
    <source>
        <strain evidence="1">NZFS 4037</strain>
    </source>
</reference>
<sequence>PQPISRALNDCGLISLEQPADLHIRSHPSHTSETSPAIRANVLQLSQEDPSRKLGWQILV</sequence>
<evidence type="ECO:0000313" key="1">
    <source>
        <dbReference type="EMBL" id="KAG6953416.1"/>
    </source>
</evidence>
<accession>A0A8J5IEL6</accession>
<dbReference type="AlphaFoldDB" id="A0A8J5IEL6"/>
<feature type="non-terminal residue" evidence="1">
    <location>
        <position position="1"/>
    </location>
</feature>
<keyword evidence="2" id="KW-1185">Reference proteome</keyword>
<proteinExistence type="predicted"/>
<comment type="caution">
    <text evidence="1">The sequence shown here is derived from an EMBL/GenBank/DDBJ whole genome shotgun (WGS) entry which is preliminary data.</text>
</comment>
<evidence type="ECO:0000313" key="2">
    <source>
        <dbReference type="Proteomes" id="UP000709295"/>
    </source>
</evidence>
<gene>
    <name evidence="1" type="ORF">JG688_00012824</name>
</gene>
<name>A0A8J5IEL6_9STRA</name>
<dbReference type="EMBL" id="JAENGY010001026">
    <property type="protein sequence ID" value="KAG6953416.1"/>
    <property type="molecule type" value="Genomic_DNA"/>
</dbReference>